<dbReference type="InterPro" id="IPR013825">
    <property type="entry name" value="Topo_IA_cen_sub2"/>
</dbReference>
<accession>A0AAW7DHV4</accession>
<name>A0AAW7DHV4_9FLAO</name>
<feature type="domain" description="Topo IA-type catalytic" evidence="4">
    <location>
        <begin position="1"/>
        <end position="405"/>
    </location>
</feature>
<dbReference type="InterPro" id="IPR003602">
    <property type="entry name" value="Topo_IA_DNA-bd_dom"/>
</dbReference>
<organism evidence="5 6">
    <name type="scientific">Empedobacter falsenii</name>
    <dbReference type="NCBI Taxonomy" id="343874"/>
    <lineage>
        <taxon>Bacteria</taxon>
        <taxon>Pseudomonadati</taxon>
        <taxon>Bacteroidota</taxon>
        <taxon>Flavobacteriia</taxon>
        <taxon>Flavobacteriales</taxon>
        <taxon>Weeksellaceae</taxon>
        <taxon>Empedobacter</taxon>
    </lineage>
</organism>
<keyword evidence="3" id="KW-0413">Isomerase</keyword>
<dbReference type="InterPro" id="IPR013824">
    <property type="entry name" value="Topo_IA_cen_sub1"/>
</dbReference>
<reference evidence="5" key="1">
    <citation type="submission" date="2020-06" db="EMBL/GenBank/DDBJ databases">
        <authorList>
            <person name="Dong N."/>
        </authorList>
    </citation>
    <scope>NUCLEOTIDE SEQUENCE</scope>
    <source>
        <strain evidence="5">210</strain>
    </source>
</reference>
<evidence type="ECO:0000256" key="2">
    <source>
        <dbReference type="ARBA" id="ARBA00023125"/>
    </source>
</evidence>
<dbReference type="InterPro" id="IPR013826">
    <property type="entry name" value="Topo_IA_cen_sub3"/>
</dbReference>
<comment type="caution">
    <text evidence="5">The sequence shown here is derived from an EMBL/GenBank/DDBJ whole genome shotgun (WGS) entry which is preliminary data.</text>
</comment>
<dbReference type="GO" id="GO:0043597">
    <property type="term" value="C:cytoplasmic replication fork"/>
    <property type="evidence" value="ECO:0007669"/>
    <property type="project" value="TreeGrafter"/>
</dbReference>
<keyword evidence="2" id="KW-0238">DNA-binding</keyword>
<evidence type="ECO:0000256" key="1">
    <source>
        <dbReference type="ARBA" id="ARBA00023029"/>
    </source>
</evidence>
<evidence type="ECO:0000256" key="3">
    <source>
        <dbReference type="ARBA" id="ARBA00023235"/>
    </source>
</evidence>
<proteinExistence type="predicted"/>
<dbReference type="GO" id="GO:0006265">
    <property type="term" value="P:DNA topological change"/>
    <property type="evidence" value="ECO:0007669"/>
    <property type="project" value="InterPro"/>
</dbReference>
<dbReference type="GO" id="GO:0003677">
    <property type="term" value="F:DNA binding"/>
    <property type="evidence" value="ECO:0007669"/>
    <property type="project" value="UniProtKB-KW"/>
</dbReference>
<dbReference type="Gene3D" id="2.70.20.10">
    <property type="entry name" value="Topoisomerase I, domain 3"/>
    <property type="match status" value="1"/>
</dbReference>
<dbReference type="Proteomes" id="UP001173578">
    <property type="component" value="Unassembled WGS sequence"/>
</dbReference>
<dbReference type="GO" id="GO:0006310">
    <property type="term" value="P:DNA recombination"/>
    <property type="evidence" value="ECO:0007669"/>
    <property type="project" value="TreeGrafter"/>
</dbReference>
<dbReference type="InterPro" id="IPR013497">
    <property type="entry name" value="Topo_IA_cen"/>
</dbReference>
<dbReference type="Gene3D" id="1.10.290.10">
    <property type="entry name" value="Topoisomerase I, domain 4"/>
    <property type="match status" value="1"/>
</dbReference>
<dbReference type="SMART" id="SM00437">
    <property type="entry name" value="TOP1Ac"/>
    <property type="match status" value="1"/>
</dbReference>
<sequence length="468" mass="54336">MANEITSKIRANVVDINSDEQYQILALALIYERYFEHINFNESTYFQLELLHTKSFIEFKSQSEFRIEDEKQAKHILKSIQRFGKVEVVEIKLDRIIEEPPLLFNMIDLQIEANTKFNFTSQETLEIAQSLFEKQFITNPLTKSQYIHEEMWNKIPILTRVLQEREEYKKVTNGLKWGTFNKKIVNNQKALNQHGILITDKIPSALTVKEKVIYDMIVFRFIESISQACIKEISTIELEVSHYKFSTQYCEILDSGWCSIKGNFDSNIEIIQDFPVLKNGDEVKVKQVFILEKKTKPQKLYTEASLLAAIEKIRNEAVLFNASLIEKLIVKNCIIRGNNSFILTEKGLRIIELINQKSLKNTNIIALIDQDNYQEISSLSTKLYCPKCKNQQLIVTEINVECPEKTCNWKHFRTICGVQLSISEIENLIYKGKTSLIKGFQVKSGKKFNAIIELNENAESSFVIEQKK</sequence>
<dbReference type="Pfam" id="PF13342">
    <property type="entry name" value="Toprim_Crpt"/>
    <property type="match status" value="1"/>
</dbReference>
<dbReference type="PANTHER" id="PTHR11390:SF21">
    <property type="entry name" value="DNA TOPOISOMERASE 3-ALPHA"/>
    <property type="match status" value="1"/>
</dbReference>
<dbReference type="AlphaFoldDB" id="A0AAW7DHV4"/>
<gene>
    <name evidence="5" type="ORF">HX095_04830</name>
</gene>
<dbReference type="RefSeq" id="WP_286485239.1">
    <property type="nucleotide sequence ID" value="NZ_JACALR010000002.1"/>
</dbReference>
<dbReference type="GO" id="GO:0006281">
    <property type="term" value="P:DNA repair"/>
    <property type="evidence" value="ECO:0007669"/>
    <property type="project" value="TreeGrafter"/>
</dbReference>
<keyword evidence="1" id="KW-0799">Topoisomerase</keyword>
<dbReference type="PROSITE" id="PS52039">
    <property type="entry name" value="TOPO_IA_2"/>
    <property type="match status" value="1"/>
</dbReference>
<evidence type="ECO:0000313" key="5">
    <source>
        <dbReference type="EMBL" id="MDM1550532.1"/>
    </source>
</evidence>
<dbReference type="GO" id="GO:0003917">
    <property type="term" value="F:DNA topoisomerase type I (single strand cut, ATP-independent) activity"/>
    <property type="evidence" value="ECO:0007669"/>
    <property type="project" value="InterPro"/>
</dbReference>
<evidence type="ECO:0000313" key="6">
    <source>
        <dbReference type="Proteomes" id="UP001173578"/>
    </source>
</evidence>
<dbReference type="InterPro" id="IPR025589">
    <property type="entry name" value="Toprim_C_rpt"/>
</dbReference>
<dbReference type="InterPro" id="IPR000380">
    <property type="entry name" value="Topo_IA"/>
</dbReference>
<dbReference type="Gene3D" id="1.10.460.10">
    <property type="entry name" value="Topoisomerase I, domain 2"/>
    <property type="match status" value="1"/>
</dbReference>
<dbReference type="Pfam" id="PF01131">
    <property type="entry name" value="Topoisom_bac"/>
    <property type="match status" value="1"/>
</dbReference>
<dbReference type="PANTHER" id="PTHR11390">
    <property type="entry name" value="PROKARYOTIC DNA TOPOISOMERASE"/>
    <property type="match status" value="1"/>
</dbReference>
<evidence type="ECO:0000259" key="4">
    <source>
        <dbReference type="PROSITE" id="PS52039"/>
    </source>
</evidence>
<dbReference type="SUPFAM" id="SSF56712">
    <property type="entry name" value="Prokaryotic type I DNA topoisomerase"/>
    <property type="match status" value="1"/>
</dbReference>
<protein>
    <submittedName>
        <fullName evidence="5">Topoisomerase C-terminal repeat-containing protein</fullName>
    </submittedName>
</protein>
<dbReference type="EMBL" id="JACALR010000002">
    <property type="protein sequence ID" value="MDM1550532.1"/>
    <property type="molecule type" value="Genomic_DNA"/>
</dbReference>
<dbReference type="InterPro" id="IPR023405">
    <property type="entry name" value="Topo_IA_core_domain"/>
</dbReference>
<reference evidence="5" key="2">
    <citation type="journal article" date="2022" name="Sci. Total Environ.">
        <title>Prevalence, transmission, and molecular epidemiology of tet(X)-positive bacteria among humans, animals, and environmental niches in China: An epidemiological, and genomic-based study.</title>
        <authorList>
            <person name="Dong N."/>
            <person name="Zeng Y."/>
            <person name="Cai C."/>
            <person name="Sun C."/>
            <person name="Lu J."/>
            <person name="Liu C."/>
            <person name="Zhou H."/>
            <person name="Sun Q."/>
            <person name="Shu L."/>
            <person name="Wang H."/>
            <person name="Wang Y."/>
            <person name="Wang S."/>
            <person name="Wu C."/>
            <person name="Chan E.W."/>
            <person name="Chen G."/>
            <person name="Shen Z."/>
            <person name="Chen S."/>
            <person name="Zhang R."/>
        </authorList>
    </citation>
    <scope>NUCLEOTIDE SEQUENCE</scope>
    <source>
        <strain evidence="5">210</strain>
    </source>
</reference>